<dbReference type="STRING" id="436010.A0A166EQH3"/>
<feature type="compositionally biased region" description="Polar residues" evidence="4">
    <location>
        <begin position="422"/>
        <end position="434"/>
    </location>
</feature>
<keyword evidence="2" id="KW-0547">Nucleotide-binding</keyword>
<proteinExistence type="predicted"/>
<dbReference type="SUPFAM" id="SSF56059">
    <property type="entry name" value="Glutathione synthetase ATP-binding domain-like"/>
    <property type="match status" value="1"/>
</dbReference>
<evidence type="ECO:0000256" key="4">
    <source>
        <dbReference type="SAM" id="MobiDB-lite"/>
    </source>
</evidence>
<dbReference type="AlphaFoldDB" id="A0A166EQH3"/>
<dbReference type="GO" id="GO:0005524">
    <property type="term" value="F:ATP binding"/>
    <property type="evidence" value="ECO:0007669"/>
    <property type="project" value="UniProtKB-KW"/>
</dbReference>
<dbReference type="PANTHER" id="PTHR45007">
    <property type="entry name" value="CARBOXYLASE, PUTATIVE (AFU_ORTHOLOGUE AFUA_5G07570)-RELATED"/>
    <property type="match status" value="1"/>
</dbReference>
<gene>
    <name evidence="6" type="ORF">FIBSPDRAFT_895358</name>
</gene>
<protein>
    <recommendedName>
        <fullName evidence="5">Biotin carboxylation domain-containing protein</fullName>
    </recommendedName>
</protein>
<dbReference type="Gene3D" id="3.40.50.20">
    <property type="match status" value="1"/>
</dbReference>
<sequence length="544" mass="59494">MRTANGARWKHDILLPANRGEIAIRILRTAQELGWSAGAVYTPQGTSNATLANEAVKLDDPSWFASPERIVDITKRYPAMIKALHGGAGSGIQVVSAQEWVEAFKQCMGENQSGQFSSEEHVEAQIAGDGMGDVTQVWERACSVQRRFRKLVEMAPSTVTRSLVQLLLASTAMAYAVEHGVAIAWRGVRVDTRLCHAGVRERSVGTYFGSLLAMILVRGRDLGEATQQAVRAPRETSVGNEEGGVKTNRAVLAGRGRGLGLDGRQGAYYVTGLISSSVLQRHWHLVLGLERLDPKFQLTDTFRSRYLQSSGTLLLGLYSPVQMLSAIGLLLGPMDVNYYFDEIRLHSPPPHSLVQPISDAPSSRADIEGHNALVSGVRLEDVFNFGPPQLLRLLECRDLLLWIPKGGKTQQSRKPPSELSKNRLSGSRSCSPRATPQPPSLPPSTLENGMSAVSAGTHNISDGVFRRMVSPERSKAEVFENGRGTRITGLEAFGFASRLKRRQKGIACGGKTQDALCRILRNVRRGFQSLRISAPRMKYAIAFC</sequence>
<dbReference type="PANTHER" id="PTHR45007:SF1">
    <property type="entry name" value="CARBOXYLASE, PUTATIVE (AFU_ORTHOLOGUE AFUA_5G07570)-RELATED"/>
    <property type="match status" value="1"/>
</dbReference>
<dbReference type="EMBL" id="KV417598">
    <property type="protein sequence ID" value="KZP16001.1"/>
    <property type="molecule type" value="Genomic_DNA"/>
</dbReference>
<dbReference type="InterPro" id="IPR005479">
    <property type="entry name" value="CPAse_ATP-bd"/>
</dbReference>
<dbReference type="InterPro" id="IPR011764">
    <property type="entry name" value="Biotin_carboxylation_dom"/>
</dbReference>
<evidence type="ECO:0000313" key="6">
    <source>
        <dbReference type="EMBL" id="KZP16001.1"/>
    </source>
</evidence>
<dbReference type="InterPro" id="IPR016185">
    <property type="entry name" value="PreATP-grasp_dom_sf"/>
</dbReference>
<dbReference type="PROSITE" id="PS50979">
    <property type="entry name" value="BC"/>
    <property type="match status" value="1"/>
</dbReference>
<dbReference type="Pfam" id="PF02786">
    <property type="entry name" value="CPSase_L_D2"/>
    <property type="match status" value="1"/>
</dbReference>
<feature type="domain" description="Biotin carboxylation" evidence="5">
    <location>
        <begin position="10"/>
        <end position="284"/>
    </location>
</feature>
<dbReference type="GO" id="GO:0016874">
    <property type="term" value="F:ligase activity"/>
    <property type="evidence" value="ECO:0007669"/>
    <property type="project" value="UniProtKB-KW"/>
</dbReference>
<dbReference type="Gene3D" id="3.30.470.20">
    <property type="entry name" value="ATP-grasp fold, B domain"/>
    <property type="match status" value="1"/>
</dbReference>
<organism evidence="6">
    <name type="scientific">Athelia psychrophila</name>
    <dbReference type="NCBI Taxonomy" id="1759441"/>
    <lineage>
        <taxon>Eukaryota</taxon>
        <taxon>Fungi</taxon>
        <taxon>Dikarya</taxon>
        <taxon>Basidiomycota</taxon>
        <taxon>Agaricomycotina</taxon>
        <taxon>Agaricomycetes</taxon>
        <taxon>Agaricomycetidae</taxon>
        <taxon>Atheliales</taxon>
        <taxon>Atheliaceae</taxon>
        <taxon>Athelia</taxon>
    </lineage>
</organism>
<dbReference type="OrthoDB" id="196847at2759"/>
<evidence type="ECO:0000256" key="2">
    <source>
        <dbReference type="ARBA" id="ARBA00022741"/>
    </source>
</evidence>
<reference evidence="6" key="1">
    <citation type="journal article" date="2016" name="Mol. Biol. Evol.">
        <title>Comparative Genomics of Early-Diverging Mushroom-Forming Fungi Provides Insights into the Origins of Lignocellulose Decay Capabilities.</title>
        <authorList>
            <person name="Nagy L.G."/>
            <person name="Riley R."/>
            <person name="Tritt A."/>
            <person name="Adam C."/>
            <person name="Daum C."/>
            <person name="Floudas D."/>
            <person name="Sun H."/>
            <person name="Yadav J.S."/>
            <person name="Pangilinan J."/>
            <person name="Larsson K.H."/>
            <person name="Matsuura K."/>
            <person name="Barry K."/>
            <person name="Labutti K."/>
            <person name="Kuo R."/>
            <person name="Ohm R.A."/>
            <person name="Bhattacharya S.S."/>
            <person name="Shirouzu T."/>
            <person name="Yoshinaga Y."/>
            <person name="Martin F.M."/>
            <person name="Grigoriev I.V."/>
            <person name="Hibbett D.S."/>
        </authorList>
    </citation>
    <scope>NUCLEOTIDE SEQUENCE [LARGE SCALE GENOMIC DNA]</scope>
    <source>
        <strain evidence="6">CBS 109695</strain>
    </source>
</reference>
<keyword evidence="3" id="KW-0067">ATP-binding</keyword>
<feature type="region of interest" description="Disordered" evidence="4">
    <location>
        <begin position="407"/>
        <end position="451"/>
    </location>
</feature>
<accession>A0A166EQH3</accession>
<evidence type="ECO:0000256" key="1">
    <source>
        <dbReference type="ARBA" id="ARBA00022598"/>
    </source>
</evidence>
<dbReference type="SUPFAM" id="SSF52440">
    <property type="entry name" value="PreATP-grasp domain"/>
    <property type="match status" value="1"/>
</dbReference>
<name>A0A166EQH3_9AGAM</name>
<evidence type="ECO:0000256" key="3">
    <source>
        <dbReference type="ARBA" id="ARBA00022840"/>
    </source>
</evidence>
<keyword evidence="1" id="KW-0436">Ligase</keyword>
<evidence type="ECO:0000259" key="5">
    <source>
        <dbReference type="PROSITE" id="PS50979"/>
    </source>
</evidence>